<sequence length="73" mass="7779">MQREKKEKKFVGVLATNSVTATKRAVVSKTRALSLSGGTAMAQMSMQPPPPMISKEMVGRVVLLNGTGAHHSN</sequence>
<reference evidence="1" key="1">
    <citation type="journal article" date="2020" name="Fungal Divers.">
        <title>Resolving the Mortierellaceae phylogeny through synthesis of multi-gene phylogenetics and phylogenomics.</title>
        <authorList>
            <person name="Vandepol N."/>
            <person name="Liber J."/>
            <person name="Desiro A."/>
            <person name="Na H."/>
            <person name="Kennedy M."/>
            <person name="Barry K."/>
            <person name="Grigoriev I.V."/>
            <person name="Miller A.N."/>
            <person name="O'Donnell K."/>
            <person name="Stajich J.E."/>
            <person name="Bonito G."/>
        </authorList>
    </citation>
    <scope>NUCLEOTIDE SEQUENCE</scope>
    <source>
        <strain evidence="1">KOD1015</strain>
    </source>
</reference>
<proteinExistence type="predicted"/>
<feature type="non-terminal residue" evidence="1">
    <location>
        <position position="73"/>
    </location>
</feature>
<evidence type="ECO:0000313" key="2">
    <source>
        <dbReference type="Proteomes" id="UP000780801"/>
    </source>
</evidence>
<dbReference type="Proteomes" id="UP000780801">
    <property type="component" value="Unassembled WGS sequence"/>
</dbReference>
<comment type="caution">
    <text evidence="1">The sequence shown here is derived from an EMBL/GenBank/DDBJ whole genome shotgun (WGS) entry which is preliminary data.</text>
</comment>
<keyword evidence="2" id="KW-1185">Reference proteome</keyword>
<dbReference type="AlphaFoldDB" id="A0A9P6K9F1"/>
<evidence type="ECO:0000313" key="1">
    <source>
        <dbReference type="EMBL" id="KAF9554674.1"/>
    </source>
</evidence>
<name>A0A9P6K9F1_9FUNG</name>
<organism evidence="1 2">
    <name type="scientific">Lunasporangiospora selenospora</name>
    <dbReference type="NCBI Taxonomy" id="979761"/>
    <lineage>
        <taxon>Eukaryota</taxon>
        <taxon>Fungi</taxon>
        <taxon>Fungi incertae sedis</taxon>
        <taxon>Mucoromycota</taxon>
        <taxon>Mortierellomycotina</taxon>
        <taxon>Mortierellomycetes</taxon>
        <taxon>Mortierellales</taxon>
        <taxon>Mortierellaceae</taxon>
        <taxon>Lunasporangiospora</taxon>
    </lineage>
</organism>
<accession>A0A9P6K9F1</accession>
<protein>
    <submittedName>
        <fullName evidence="1">Uncharacterized protein</fullName>
    </submittedName>
</protein>
<gene>
    <name evidence="1" type="ORF">BGW38_009299</name>
</gene>
<dbReference type="EMBL" id="JAABOA010006778">
    <property type="protein sequence ID" value="KAF9554674.1"/>
    <property type="molecule type" value="Genomic_DNA"/>
</dbReference>